<comment type="caution">
    <text evidence="1">The sequence shown here is derived from an EMBL/GenBank/DDBJ whole genome shotgun (WGS) entry which is preliminary data.</text>
</comment>
<dbReference type="EMBL" id="JACHVY010000002">
    <property type="protein sequence ID" value="MBB2902135.1"/>
    <property type="molecule type" value="Genomic_DNA"/>
</dbReference>
<dbReference type="RefSeq" id="WP_012086457.1">
    <property type="nucleotide sequence ID" value="NZ_JACHVY010000002.1"/>
</dbReference>
<reference evidence="1 2" key="1">
    <citation type="submission" date="2020-08" db="EMBL/GenBank/DDBJ databases">
        <title>The Agave Microbiome: Exploring the role of microbial communities in plant adaptations to desert environments.</title>
        <authorList>
            <person name="Partida-Martinez L.P."/>
        </authorList>
    </citation>
    <scope>NUCLEOTIDE SEQUENCE [LARGE SCALE GENOMIC DNA]</scope>
    <source>
        <strain evidence="1 2">AS2.23</strain>
    </source>
</reference>
<dbReference type="Proteomes" id="UP000533269">
    <property type="component" value="Unassembled WGS sequence"/>
</dbReference>
<organism evidence="1 2">
    <name type="scientific">Kineococcus radiotolerans</name>
    <dbReference type="NCBI Taxonomy" id="131568"/>
    <lineage>
        <taxon>Bacteria</taxon>
        <taxon>Bacillati</taxon>
        <taxon>Actinomycetota</taxon>
        <taxon>Actinomycetes</taxon>
        <taxon>Kineosporiales</taxon>
        <taxon>Kineosporiaceae</taxon>
        <taxon>Kineococcus</taxon>
    </lineage>
</organism>
<name>A0A7W4TNF7_KINRA</name>
<evidence type="ECO:0000313" key="1">
    <source>
        <dbReference type="EMBL" id="MBB2902135.1"/>
    </source>
</evidence>
<proteinExistence type="predicted"/>
<dbReference type="OMA" id="HELGREW"/>
<sequence length="165" mass="17366">MPTNFSERSQFTADPEAVWAVLVDPAFLAARAERSGALAHEESTTVEGGTTVVTTSRTVGTERLPQAASRFLGASAVVEQVERWAPAGADGSRRAQLTLTIRSAPVELVATVTLTPDAVGCTHDLTGSLTVKVPLLGGSVEKAALPGLLDLIRSEVELAREWSSR</sequence>
<dbReference type="Pfam" id="PF10698">
    <property type="entry name" value="DUF2505"/>
    <property type="match status" value="1"/>
</dbReference>
<protein>
    <submittedName>
        <fullName evidence="1">Uncharacterized protein YndB with AHSA1/START domain</fullName>
    </submittedName>
</protein>
<gene>
    <name evidence="1" type="ORF">FHR75_002950</name>
</gene>
<reference evidence="1 2" key="2">
    <citation type="submission" date="2020-08" db="EMBL/GenBank/DDBJ databases">
        <authorList>
            <person name="Partida-Martinez L."/>
            <person name="Huntemann M."/>
            <person name="Clum A."/>
            <person name="Wang J."/>
            <person name="Palaniappan K."/>
            <person name="Ritter S."/>
            <person name="Chen I.-M."/>
            <person name="Stamatis D."/>
            <person name="Reddy T."/>
            <person name="O'Malley R."/>
            <person name="Daum C."/>
            <person name="Shapiro N."/>
            <person name="Ivanova N."/>
            <person name="Kyrpides N."/>
            <person name="Woyke T."/>
        </authorList>
    </citation>
    <scope>NUCLEOTIDE SEQUENCE [LARGE SCALE GENOMIC DNA]</scope>
    <source>
        <strain evidence="1 2">AS2.23</strain>
    </source>
</reference>
<dbReference type="AlphaFoldDB" id="A0A7W4TNF7"/>
<evidence type="ECO:0000313" key="2">
    <source>
        <dbReference type="Proteomes" id="UP000533269"/>
    </source>
</evidence>
<accession>A0A7W4TNF7</accession>
<dbReference type="SUPFAM" id="SSF55961">
    <property type="entry name" value="Bet v1-like"/>
    <property type="match status" value="1"/>
</dbReference>
<dbReference type="InterPro" id="IPR019639">
    <property type="entry name" value="DUF2505"/>
</dbReference>